<dbReference type="Gene3D" id="1.20.1270.280">
    <property type="match status" value="1"/>
</dbReference>
<gene>
    <name evidence="4" type="primary">LOC106611520</name>
</gene>
<dbReference type="InterPro" id="IPR041228">
    <property type="entry name" value="Dynein_C"/>
</dbReference>
<dbReference type="Pfam" id="PF18199">
    <property type="entry name" value="Dynein_C"/>
    <property type="match status" value="1"/>
</dbReference>
<proteinExistence type="predicted"/>
<feature type="compositionally biased region" description="Basic and acidic residues" evidence="1">
    <location>
        <begin position="172"/>
        <end position="181"/>
    </location>
</feature>
<evidence type="ECO:0000313" key="3">
    <source>
        <dbReference type="Proteomes" id="UP001652741"/>
    </source>
</evidence>
<dbReference type="PANTHER" id="PTHR46961">
    <property type="entry name" value="DYNEIN HEAVY CHAIN 1, AXONEMAL-LIKE PROTEIN"/>
    <property type="match status" value="1"/>
</dbReference>
<protein>
    <submittedName>
        <fullName evidence="4">Dynein axonemal heavy chain 9-like</fullName>
    </submittedName>
</protein>
<evidence type="ECO:0000259" key="2">
    <source>
        <dbReference type="Pfam" id="PF18199"/>
    </source>
</evidence>
<feature type="domain" description="Dynein heavy chain C-terminal" evidence="2">
    <location>
        <begin position="51"/>
        <end position="131"/>
    </location>
</feature>
<dbReference type="InterPro" id="IPR026983">
    <property type="entry name" value="DHC"/>
</dbReference>
<organism evidence="3 4">
    <name type="scientific">Salmo salar</name>
    <name type="common">Atlantic salmon</name>
    <dbReference type="NCBI Taxonomy" id="8030"/>
    <lineage>
        <taxon>Eukaryota</taxon>
        <taxon>Metazoa</taxon>
        <taxon>Chordata</taxon>
        <taxon>Craniata</taxon>
        <taxon>Vertebrata</taxon>
        <taxon>Euteleostomi</taxon>
        <taxon>Actinopterygii</taxon>
        <taxon>Neopterygii</taxon>
        <taxon>Teleostei</taxon>
        <taxon>Protacanthopterygii</taxon>
        <taxon>Salmoniformes</taxon>
        <taxon>Salmonidae</taxon>
        <taxon>Salmoninae</taxon>
        <taxon>Salmo</taxon>
    </lineage>
</organism>
<name>A0ABM3D1K8_SALSA</name>
<evidence type="ECO:0000256" key="1">
    <source>
        <dbReference type="SAM" id="MobiDB-lite"/>
    </source>
</evidence>
<dbReference type="GeneID" id="106611520"/>
<feature type="region of interest" description="Disordered" evidence="1">
    <location>
        <begin position="143"/>
        <end position="181"/>
    </location>
</feature>
<evidence type="ECO:0000313" key="4">
    <source>
        <dbReference type="RefSeq" id="XP_045552693.1"/>
    </source>
</evidence>
<accession>A0ABM3D1K8</accession>
<dbReference type="RefSeq" id="XP_045552693.1">
    <property type="nucleotide sequence ID" value="XM_045696737.1"/>
</dbReference>
<reference evidence="4" key="1">
    <citation type="submission" date="2025-08" db="UniProtKB">
        <authorList>
            <consortium name="RefSeq"/>
        </authorList>
    </citation>
    <scope>IDENTIFICATION</scope>
</reference>
<sequence>MFEESSLSTPMFFILSPGVDPLKNVEGQDPLPYLHPNAEIGFLTIISEKLFCTVQPKESDAAGGGGVSREKVKGILDEILEKLPDGFNMIEVMGKVEERTPYIIVAFQECEKNFLTKEITRSLKELSLGLKCVCRGMLGHPDGDDSGRSSEGADPQHACDLHQGSTGGPSGDQERERRVSHQQDLYEGPHHLDLQPQDQGEACQVGIGRSLLPAQCATERREREKHKNRLKYFHLKYFK</sequence>
<keyword evidence="3" id="KW-1185">Reference proteome</keyword>
<dbReference type="PANTHER" id="PTHR46961:SF16">
    <property type="entry name" value="DYNEIN AXONEMAL HEAVY CHAIN 17-RELATED"/>
    <property type="match status" value="1"/>
</dbReference>
<dbReference type="Proteomes" id="UP001652741">
    <property type="component" value="Chromosome ssa01"/>
</dbReference>